<evidence type="ECO:0000313" key="3">
    <source>
        <dbReference type="EMBL" id="KFM23565.1"/>
    </source>
</evidence>
<name>A0A087SCW1_AUXPR</name>
<dbReference type="GO" id="GO:0033204">
    <property type="term" value="F:ribonuclease P RNA binding"/>
    <property type="evidence" value="ECO:0007669"/>
    <property type="project" value="TreeGrafter"/>
</dbReference>
<sequence length="133" mass="15068">MVRFKNRYMVFELEWKHDNELKLLQVFRQAVQDLHGEALLGLVLASLQVKYYNPLQHLCVVRCGRDDHTKVWAALTCLTAIKNEPVAIRLVHLTGDVNACKALMLKTLPEDDGAGPNAKIFAQARLNIEAMEV</sequence>
<dbReference type="STRING" id="3075.A0A087SCW1"/>
<dbReference type="AlphaFoldDB" id="A0A087SCW1"/>
<evidence type="ECO:0000256" key="1">
    <source>
        <dbReference type="ARBA" id="ARBA00010800"/>
    </source>
</evidence>
<dbReference type="Proteomes" id="UP000028924">
    <property type="component" value="Unassembled WGS sequence"/>
</dbReference>
<dbReference type="EMBL" id="KL662095">
    <property type="protein sequence ID" value="KFM23565.1"/>
    <property type="molecule type" value="Genomic_DNA"/>
</dbReference>
<dbReference type="Pfam" id="PF01900">
    <property type="entry name" value="RNase_P_Rpp14"/>
    <property type="match status" value="1"/>
</dbReference>
<keyword evidence="2" id="KW-0819">tRNA processing</keyword>
<dbReference type="RefSeq" id="XP_011396439.1">
    <property type="nucleotide sequence ID" value="XM_011398137.1"/>
</dbReference>
<comment type="similarity">
    <text evidence="1">Belongs to the eukaryotic/archaeal RNase P protein component 2 family.</text>
</comment>
<dbReference type="InterPro" id="IPR038085">
    <property type="entry name" value="Rnp2-like_sf"/>
</dbReference>
<dbReference type="Gene3D" id="3.30.70.3250">
    <property type="entry name" value="Ribonuclease P, Pop5 subunit"/>
    <property type="match status" value="1"/>
</dbReference>
<dbReference type="InterPro" id="IPR002759">
    <property type="entry name" value="Pop5/Rpp14/Rnp2-like"/>
</dbReference>
<dbReference type="GO" id="GO:0030681">
    <property type="term" value="C:multimeric ribonuclease P complex"/>
    <property type="evidence" value="ECO:0007669"/>
    <property type="project" value="TreeGrafter"/>
</dbReference>
<reference evidence="3 4" key="1">
    <citation type="journal article" date="2014" name="BMC Genomics">
        <title>Oil accumulation mechanisms of the oleaginous microalga Chlorella protothecoides revealed through its genome, transcriptomes, and proteomes.</title>
        <authorList>
            <person name="Gao C."/>
            <person name="Wang Y."/>
            <person name="Shen Y."/>
            <person name="Yan D."/>
            <person name="He X."/>
            <person name="Dai J."/>
            <person name="Wu Q."/>
        </authorList>
    </citation>
    <scope>NUCLEOTIDE SEQUENCE [LARGE SCALE GENOMIC DNA]</scope>
    <source>
        <strain evidence="3 4">0710</strain>
    </source>
</reference>
<dbReference type="eggNOG" id="KOG4639">
    <property type="taxonomic scope" value="Eukaryota"/>
</dbReference>
<dbReference type="PANTHER" id="PTHR15441">
    <property type="entry name" value="RIBONUCLEASE P PROTEIN SUBUNIT P14"/>
    <property type="match status" value="1"/>
</dbReference>
<gene>
    <name evidence="3" type="ORF">F751_2824</name>
</gene>
<dbReference type="GeneID" id="23614215"/>
<proteinExistence type="inferred from homology"/>
<dbReference type="KEGG" id="apro:F751_2824"/>
<keyword evidence="4" id="KW-1185">Reference proteome</keyword>
<dbReference type="OrthoDB" id="24745at2759"/>
<accession>A0A087SCW1</accession>
<dbReference type="GO" id="GO:0000172">
    <property type="term" value="C:ribonuclease MRP complex"/>
    <property type="evidence" value="ECO:0007669"/>
    <property type="project" value="TreeGrafter"/>
</dbReference>
<dbReference type="SUPFAM" id="SSF160350">
    <property type="entry name" value="Rnp2-like"/>
    <property type="match status" value="1"/>
</dbReference>
<evidence type="ECO:0000313" key="4">
    <source>
        <dbReference type="Proteomes" id="UP000028924"/>
    </source>
</evidence>
<dbReference type="GO" id="GO:0001682">
    <property type="term" value="P:tRNA 5'-leader removal"/>
    <property type="evidence" value="ECO:0007669"/>
    <property type="project" value="InterPro"/>
</dbReference>
<organism evidence="3 4">
    <name type="scientific">Auxenochlorella protothecoides</name>
    <name type="common">Green microalga</name>
    <name type="synonym">Chlorella protothecoides</name>
    <dbReference type="NCBI Taxonomy" id="3075"/>
    <lineage>
        <taxon>Eukaryota</taxon>
        <taxon>Viridiplantae</taxon>
        <taxon>Chlorophyta</taxon>
        <taxon>core chlorophytes</taxon>
        <taxon>Trebouxiophyceae</taxon>
        <taxon>Chlorellales</taxon>
        <taxon>Chlorellaceae</taxon>
        <taxon>Auxenochlorella</taxon>
    </lineage>
</organism>
<dbReference type="GO" id="GO:0005730">
    <property type="term" value="C:nucleolus"/>
    <property type="evidence" value="ECO:0007669"/>
    <property type="project" value="TreeGrafter"/>
</dbReference>
<dbReference type="PANTHER" id="PTHR15441:SF2">
    <property type="entry name" value="RIBONUCLEASE P_MRP PROTEIN SUBUNIT POP5"/>
    <property type="match status" value="1"/>
</dbReference>
<evidence type="ECO:0000256" key="2">
    <source>
        <dbReference type="ARBA" id="ARBA00022694"/>
    </source>
</evidence>
<protein>
    <submittedName>
        <fullName evidence="3">Putative ribonuclease P/MRP protein subunit POP5</fullName>
    </submittedName>
</protein>